<keyword evidence="5" id="KW-1185">Reference proteome</keyword>
<name>A0ABR8AH54_9CYAN</name>
<comment type="caution">
    <text evidence="4">The sequence shown here is derived from an EMBL/GenBank/DDBJ whole genome shotgun (WGS) entry which is preliminary data.</text>
</comment>
<dbReference type="SMART" id="SM00320">
    <property type="entry name" value="WD40"/>
    <property type="match status" value="6"/>
</dbReference>
<dbReference type="InterPro" id="IPR036322">
    <property type="entry name" value="WD40_repeat_dom_sf"/>
</dbReference>
<keyword evidence="2" id="KW-0677">Repeat</keyword>
<feature type="repeat" description="WD" evidence="3">
    <location>
        <begin position="315"/>
        <end position="350"/>
    </location>
</feature>
<dbReference type="RefSeq" id="WP_190548663.1">
    <property type="nucleotide sequence ID" value="NZ_CAWPNO010000093.1"/>
</dbReference>
<dbReference type="Gene3D" id="2.130.10.10">
    <property type="entry name" value="YVTN repeat-like/Quinoprotein amine dehydrogenase"/>
    <property type="match status" value="2"/>
</dbReference>
<feature type="repeat" description="WD" evidence="3">
    <location>
        <begin position="97"/>
        <end position="138"/>
    </location>
</feature>
<dbReference type="PANTHER" id="PTHR19879:SF9">
    <property type="entry name" value="TRANSCRIPTION INITIATION FACTOR TFIID SUBUNIT 5"/>
    <property type="match status" value="1"/>
</dbReference>
<evidence type="ECO:0000256" key="1">
    <source>
        <dbReference type="ARBA" id="ARBA00022574"/>
    </source>
</evidence>
<dbReference type="InterPro" id="IPR019775">
    <property type="entry name" value="WD40_repeat_CS"/>
</dbReference>
<dbReference type="PROSITE" id="PS51257">
    <property type="entry name" value="PROKAR_LIPOPROTEIN"/>
    <property type="match status" value="1"/>
</dbReference>
<evidence type="ECO:0000313" key="4">
    <source>
        <dbReference type="EMBL" id="MBD2199370.1"/>
    </source>
</evidence>
<evidence type="ECO:0000256" key="2">
    <source>
        <dbReference type="ARBA" id="ARBA00022737"/>
    </source>
</evidence>
<dbReference type="SUPFAM" id="SSF50978">
    <property type="entry name" value="WD40 repeat-like"/>
    <property type="match status" value="1"/>
</dbReference>
<dbReference type="Proteomes" id="UP000658514">
    <property type="component" value="Unassembled WGS sequence"/>
</dbReference>
<gene>
    <name evidence="4" type="ORF">H6G24_28470</name>
</gene>
<dbReference type="PROSITE" id="PS00678">
    <property type="entry name" value="WD_REPEATS_1"/>
    <property type="match status" value="2"/>
</dbReference>
<evidence type="ECO:0000256" key="3">
    <source>
        <dbReference type="PROSITE-ProRule" id="PRU00221"/>
    </source>
</evidence>
<accession>A0ABR8AH54</accession>
<dbReference type="PANTHER" id="PTHR19879">
    <property type="entry name" value="TRANSCRIPTION INITIATION FACTOR TFIID"/>
    <property type="match status" value="1"/>
</dbReference>
<dbReference type="Pfam" id="PF00400">
    <property type="entry name" value="WD40"/>
    <property type="match status" value="5"/>
</dbReference>
<proteinExistence type="predicted"/>
<dbReference type="InterPro" id="IPR020472">
    <property type="entry name" value="WD40_PAC1"/>
</dbReference>
<dbReference type="PRINTS" id="PR00320">
    <property type="entry name" value="GPROTEINBRPT"/>
</dbReference>
<dbReference type="PROSITE" id="PS50082">
    <property type="entry name" value="WD_REPEATS_2"/>
    <property type="match status" value="4"/>
</dbReference>
<dbReference type="InterPro" id="IPR001680">
    <property type="entry name" value="WD40_rpt"/>
</dbReference>
<keyword evidence="1 3" id="KW-0853">WD repeat</keyword>
<evidence type="ECO:0000313" key="5">
    <source>
        <dbReference type="Proteomes" id="UP000658514"/>
    </source>
</evidence>
<feature type="repeat" description="WD" evidence="3">
    <location>
        <begin position="238"/>
        <end position="272"/>
    </location>
</feature>
<dbReference type="InterPro" id="IPR015943">
    <property type="entry name" value="WD40/YVTN_repeat-like_dom_sf"/>
</dbReference>
<dbReference type="EMBL" id="JACJQH010000058">
    <property type="protein sequence ID" value="MBD2199370.1"/>
    <property type="molecule type" value="Genomic_DNA"/>
</dbReference>
<dbReference type="PROSITE" id="PS50294">
    <property type="entry name" value="WD_REPEATS_REGION"/>
    <property type="match status" value="3"/>
</dbReference>
<sequence>MTRNQIFGKVLTVWTLTLVTTTVCGCTTLTAKFQDSVSQSAQNSQPLRKLSTKSDSGYSVAYSAEVVKANNPVASTLLASAGTKTVKLWHPSTGKLIRTFTGQAWAVNFSPDGKILASGSQNGNLNLWNVDTGELIRTLQHSQPVIDIVFSPDGQTIASGLDQGANMRLWNWRTGKIIPIPDDSNASTKGFDNFKSVPIVFSPDSQTLFARNGSGNAINLWNINSGKFLRSFDAQSLINDVAISADGKILAIGIRDKAIKLWNVSTGKLINTLTGHQGEVRAVAFSPDGKTLASGSQDGSIKLWNLSTGKLMSTFMAQKEQVWSVAFSPDGTTLASGSQDGIIKIWQVLP</sequence>
<feature type="repeat" description="WD" evidence="3">
    <location>
        <begin position="273"/>
        <end position="314"/>
    </location>
</feature>
<dbReference type="CDD" id="cd00200">
    <property type="entry name" value="WD40"/>
    <property type="match status" value="1"/>
</dbReference>
<reference evidence="4 5" key="1">
    <citation type="journal article" date="2020" name="ISME J.">
        <title>Comparative genomics reveals insights into cyanobacterial evolution and habitat adaptation.</title>
        <authorList>
            <person name="Chen M.Y."/>
            <person name="Teng W.K."/>
            <person name="Zhao L."/>
            <person name="Hu C.X."/>
            <person name="Zhou Y.K."/>
            <person name="Han B.P."/>
            <person name="Song L.R."/>
            <person name="Shu W.S."/>
        </authorList>
    </citation>
    <scope>NUCLEOTIDE SEQUENCE [LARGE SCALE GENOMIC DNA]</scope>
    <source>
        <strain evidence="4 5">FACHB-288</strain>
    </source>
</reference>
<organism evidence="4 5">
    <name type="scientific">Calothrix parietina FACHB-288</name>
    <dbReference type="NCBI Taxonomy" id="2692896"/>
    <lineage>
        <taxon>Bacteria</taxon>
        <taxon>Bacillati</taxon>
        <taxon>Cyanobacteriota</taxon>
        <taxon>Cyanophyceae</taxon>
        <taxon>Nostocales</taxon>
        <taxon>Calotrichaceae</taxon>
        <taxon>Calothrix</taxon>
    </lineage>
</organism>
<protein>
    <submittedName>
        <fullName evidence="4">WD40 repeat domain-containing protein</fullName>
    </submittedName>
</protein>